<evidence type="ECO:0000313" key="1">
    <source>
        <dbReference type="EMBL" id="DAF93676.1"/>
    </source>
</evidence>
<name>A0A8S5UGW4_9CAUD</name>
<accession>A0A8S5UGW4</accession>
<protein>
    <submittedName>
        <fullName evidence="1">Uncharacterized protein</fullName>
    </submittedName>
</protein>
<sequence length="109" mass="12720">MSVYNQRDYLRVDEFGVDPLLDDSYDAIVGTTSYRDYTVNSSEQFNPGLIAYNTYRNMKWWRAIMVYNGYTDIWEIVENAKIKIPDINEMSTRLQRAKTGTNNSVTLTL</sequence>
<proteinExistence type="predicted"/>
<organism evidence="1">
    <name type="scientific">Myoviridae sp. ctshb19</name>
    <dbReference type="NCBI Taxonomy" id="2825194"/>
    <lineage>
        <taxon>Viruses</taxon>
        <taxon>Duplodnaviria</taxon>
        <taxon>Heunggongvirae</taxon>
        <taxon>Uroviricota</taxon>
        <taxon>Caudoviricetes</taxon>
    </lineage>
</organism>
<reference evidence="1" key="1">
    <citation type="journal article" date="2021" name="Proc. Natl. Acad. Sci. U.S.A.">
        <title>A Catalog of Tens of Thousands of Viruses from Human Metagenomes Reveals Hidden Associations with Chronic Diseases.</title>
        <authorList>
            <person name="Tisza M.J."/>
            <person name="Buck C.B."/>
        </authorList>
    </citation>
    <scope>NUCLEOTIDE SEQUENCE</scope>
    <source>
        <strain evidence="1">Ctshb19</strain>
    </source>
</reference>
<dbReference type="EMBL" id="BK016086">
    <property type="protein sequence ID" value="DAF93676.1"/>
    <property type="molecule type" value="Genomic_DNA"/>
</dbReference>